<keyword evidence="2" id="KW-1133">Transmembrane helix</keyword>
<evidence type="ECO:0000256" key="2">
    <source>
        <dbReference type="SAM" id="Phobius"/>
    </source>
</evidence>
<evidence type="ECO:0000256" key="1">
    <source>
        <dbReference type="SAM" id="MobiDB-lite"/>
    </source>
</evidence>
<dbReference type="WBParaSite" id="PDA_v2.g21976.t1">
    <property type="protein sequence ID" value="PDA_v2.g21976.t1"/>
    <property type="gene ID" value="PDA_v2.g21976"/>
</dbReference>
<name>A0A914PTF1_9BILA</name>
<feature type="transmembrane region" description="Helical" evidence="2">
    <location>
        <begin position="12"/>
        <end position="32"/>
    </location>
</feature>
<dbReference type="Proteomes" id="UP000887578">
    <property type="component" value="Unplaced"/>
</dbReference>
<protein>
    <submittedName>
        <fullName evidence="4">Uncharacterized protein</fullName>
    </submittedName>
</protein>
<sequence length="118" mass="13311">MDLFSSVDLIKNVVMGLFIIILTLGGTLYTCSNKKPSVDQTKIVMTKKTVEKIHKKRATVDQPKVANVTPHPQSSLPSSTEQTTDKPKRKHKPKCDQSTELDTPDWMKEEEDLKVCLK</sequence>
<feature type="compositionally biased region" description="Polar residues" evidence="1">
    <location>
        <begin position="70"/>
        <end position="82"/>
    </location>
</feature>
<evidence type="ECO:0000313" key="4">
    <source>
        <dbReference type="WBParaSite" id="PDA_v2.g21976.t1"/>
    </source>
</evidence>
<dbReference type="AlphaFoldDB" id="A0A914PTF1"/>
<proteinExistence type="predicted"/>
<feature type="region of interest" description="Disordered" evidence="1">
    <location>
        <begin position="54"/>
        <end position="106"/>
    </location>
</feature>
<organism evidence="3 4">
    <name type="scientific">Panagrolaimus davidi</name>
    <dbReference type="NCBI Taxonomy" id="227884"/>
    <lineage>
        <taxon>Eukaryota</taxon>
        <taxon>Metazoa</taxon>
        <taxon>Ecdysozoa</taxon>
        <taxon>Nematoda</taxon>
        <taxon>Chromadorea</taxon>
        <taxon>Rhabditida</taxon>
        <taxon>Tylenchina</taxon>
        <taxon>Panagrolaimomorpha</taxon>
        <taxon>Panagrolaimoidea</taxon>
        <taxon>Panagrolaimidae</taxon>
        <taxon>Panagrolaimus</taxon>
    </lineage>
</organism>
<reference evidence="4" key="1">
    <citation type="submission" date="2022-11" db="UniProtKB">
        <authorList>
            <consortium name="WormBaseParasite"/>
        </authorList>
    </citation>
    <scope>IDENTIFICATION</scope>
</reference>
<keyword evidence="2" id="KW-0472">Membrane</keyword>
<evidence type="ECO:0000313" key="3">
    <source>
        <dbReference type="Proteomes" id="UP000887578"/>
    </source>
</evidence>
<keyword evidence="3" id="KW-1185">Reference proteome</keyword>
<accession>A0A914PTF1</accession>
<keyword evidence="2" id="KW-0812">Transmembrane</keyword>